<keyword evidence="4" id="KW-1185">Reference proteome</keyword>
<dbReference type="EMBL" id="CALTRL010006115">
    <property type="protein sequence ID" value="CAH7689707.1"/>
    <property type="molecule type" value="Genomic_DNA"/>
</dbReference>
<dbReference type="PANTHER" id="PTHR37487:SF2">
    <property type="entry name" value="EXPRESSED PROTEIN"/>
    <property type="match status" value="1"/>
</dbReference>
<protein>
    <submittedName>
        <fullName evidence="3">Expressed protein</fullName>
    </submittedName>
</protein>
<evidence type="ECO:0000256" key="2">
    <source>
        <dbReference type="SAM" id="SignalP"/>
    </source>
</evidence>
<sequence length="222" mass="22821">MNSIVKSYLLAMCVALAEGQDTANGPVINTPTSLVQCLPSLISFSGGKPPYYVSAIPAGQTAAQPLADLGQHDAPFTWNVNLAGKTEISLQIRDTDGKINYSQGVKIQDSTNSTCLTETSKTTPSTPGSTNTLVITTINQRDTPVTPVTTGGTSTPTNTGSTGSTNSTPNKTTNSSPFVTSTNSSATTNNAKTGDAVSAHKNKFQVALVGSAVVASTMTLFA</sequence>
<gene>
    <name evidence="3" type="ORF">PPACK8108_LOCUS24827</name>
</gene>
<reference evidence="3" key="1">
    <citation type="submission" date="2022-06" db="EMBL/GenBank/DDBJ databases">
        <authorList>
            <consortium name="SYNGENTA / RWTH Aachen University"/>
        </authorList>
    </citation>
    <scope>NUCLEOTIDE SEQUENCE</scope>
</reference>
<proteinExistence type="predicted"/>
<dbReference type="PANTHER" id="PTHR37487">
    <property type="entry name" value="CHROMOSOME 1, WHOLE GENOME SHOTGUN SEQUENCE"/>
    <property type="match status" value="1"/>
</dbReference>
<dbReference type="Proteomes" id="UP001153365">
    <property type="component" value="Unassembled WGS sequence"/>
</dbReference>
<name>A0AAV0BSD7_PHAPC</name>
<feature type="chain" id="PRO_5043908682" evidence="2">
    <location>
        <begin position="20"/>
        <end position="222"/>
    </location>
</feature>
<comment type="caution">
    <text evidence="3">The sequence shown here is derived from an EMBL/GenBank/DDBJ whole genome shotgun (WGS) entry which is preliminary data.</text>
</comment>
<feature type="region of interest" description="Disordered" evidence="1">
    <location>
        <begin position="143"/>
        <end position="189"/>
    </location>
</feature>
<keyword evidence="2" id="KW-0732">Signal</keyword>
<accession>A0AAV0BSD7</accession>
<evidence type="ECO:0000313" key="3">
    <source>
        <dbReference type="EMBL" id="CAH7689707.1"/>
    </source>
</evidence>
<evidence type="ECO:0000313" key="4">
    <source>
        <dbReference type="Proteomes" id="UP001153365"/>
    </source>
</evidence>
<evidence type="ECO:0000256" key="1">
    <source>
        <dbReference type="SAM" id="MobiDB-lite"/>
    </source>
</evidence>
<feature type="signal peptide" evidence="2">
    <location>
        <begin position="1"/>
        <end position="19"/>
    </location>
</feature>
<dbReference type="AlphaFoldDB" id="A0AAV0BSD7"/>
<organism evidence="3 4">
    <name type="scientific">Phakopsora pachyrhizi</name>
    <name type="common">Asian soybean rust disease fungus</name>
    <dbReference type="NCBI Taxonomy" id="170000"/>
    <lineage>
        <taxon>Eukaryota</taxon>
        <taxon>Fungi</taxon>
        <taxon>Dikarya</taxon>
        <taxon>Basidiomycota</taxon>
        <taxon>Pucciniomycotina</taxon>
        <taxon>Pucciniomycetes</taxon>
        <taxon>Pucciniales</taxon>
        <taxon>Phakopsoraceae</taxon>
        <taxon>Phakopsora</taxon>
    </lineage>
</organism>